<keyword evidence="1" id="KW-0812">Transmembrane</keyword>
<organism evidence="2 3">
    <name type="scientific">miscellaneous Crenarchaeota group-1 archaeon SG8-32-1</name>
    <dbReference type="NCBI Taxonomy" id="1685124"/>
    <lineage>
        <taxon>Archaea</taxon>
        <taxon>Candidatus Bathyarchaeota</taxon>
        <taxon>MCG-1</taxon>
    </lineage>
</organism>
<evidence type="ECO:0000313" key="3">
    <source>
        <dbReference type="Proteomes" id="UP000037237"/>
    </source>
</evidence>
<feature type="transmembrane region" description="Helical" evidence="1">
    <location>
        <begin position="60"/>
        <end position="81"/>
    </location>
</feature>
<keyword evidence="1" id="KW-1133">Transmembrane helix</keyword>
<evidence type="ECO:0000256" key="1">
    <source>
        <dbReference type="SAM" id="Phobius"/>
    </source>
</evidence>
<name>A0A0M0BVI8_9ARCH</name>
<sequence>DDFDLPLYDERTVTVTLNPSGGKAGTYEGMLMITATNKTAPTEILTTNIKVKAIIKGVAFWYNSTILQAILIVTAIVPMIIGLAIPDKEIQVKGIKYSKKPWLVFLGAISVFSWLASFISFSFKEPSTIINTVVVTPFLTYVISFVKDKRTERLDKEKTSRTIRDEGIKEDVKLIRDLIGEMATHCASFTPNFYAKKMQRFHAKKKTVTLNYDPRLLYPKTGILERKVWEKSCRQGFVADIHTLHLEKYYDLIPLYNQYYSDAMERVETIDPTNSVPIDDLNFFRPFEAFRETYGKLQKVLFVYLTYILELYSKTTLTPMKLEFPRITRTLLYKLIEYRILIPWDFIDGFRRKDLKEFGKKQILEEMKKNNSLQHNCVLQSKDDPIDVFKDRYKSKTEWLKEFKESNPELEEGTDEFIKGFNEWLVEFFKKNYPELARGLAEFQKGFAEWRKNNVDDAKKIQDWLKKFKETKPKPKEGTDEFNKAFNEWLVEFFKKNNPELETALNNFQKGFAEWRKNNVDDVVAIEVWLTKFFENRIEWWLFTADDLDRIVEYIYQKDRVPHFFRHVQDDFQRTYLELKECIKALPKPKATTKTTEIKEYKISLGNIQKDKNGTLITDPFKLVLGANGKRDAKKEPLKRKKTKRK</sequence>
<comment type="caution">
    <text evidence="2">The sequence shown here is derived from an EMBL/GenBank/DDBJ whole genome shotgun (WGS) entry which is preliminary data.</text>
</comment>
<proteinExistence type="predicted"/>
<dbReference type="AlphaFoldDB" id="A0A0M0BVI8"/>
<evidence type="ECO:0000313" key="2">
    <source>
        <dbReference type="EMBL" id="KON32444.1"/>
    </source>
</evidence>
<accession>A0A0M0BVI8</accession>
<reference evidence="2 3" key="1">
    <citation type="submission" date="2015-06" db="EMBL/GenBank/DDBJ databases">
        <title>New insights into the roles of widespread benthic archaea in carbon and nitrogen cycling.</title>
        <authorList>
            <person name="Lazar C.S."/>
            <person name="Baker B.J."/>
            <person name="Seitz K.W."/>
            <person name="Hyde A.S."/>
            <person name="Dick G.J."/>
            <person name="Hinrichs K.-U."/>
            <person name="Teske A.P."/>
        </authorList>
    </citation>
    <scope>NUCLEOTIDE SEQUENCE [LARGE SCALE GENOMIC DNA]</scope>
    <source>
        <strain evidence="2">SG8-32-1</strain>
    </source>
</reference>
<dbReference type="EMBL" id="LFWU01000067">
    <property type="protein sequence ID" value="KON32444.1"/>
    <property type="molecule type" value="Genomic_DNA"/>
</dbReference>
<dbReference type="Proteomes" id="UP000037237">
    <property type="component" value="Unassembled WGS sequence"/>
</dbReference>
<feature type="transmembrane region" description="Helical" evidence="1">
    <location>
        <begin position="129"/>
        <end position="146"/>
    </location>
</feature>
<gene>
    <name evidence="2" type="ORF">AC477_03000</name>
</gene>
<feature type="non-terminal residue" evidence="2">
    <location>
        <position position="1"/>
    </location>
</feature>
<keyword evidence="1" id="KW-0472">Membrane</keyword>
<feature type="transmembrane region" description="Helical" evidence="1">
    <location>
        <begin position="102"/>
        <end position="123"/>
    </location>
</feature>
<protein>
    <submittedName>
        <fullName evidence="2">Uncharacterized protein</fullName>
    </submittedName>
</protein>